<reference evidence="1 2" key="1">
    <citation type="journal article" date="2013" name="ISME J.">
        <title>A metabolic model for members of the genus Tetrasphaera involved in enhanced biological phosphorus removal.</title>
        <authorList>
            <person name="Kristiansen R."/>
            <person name="Nguyen H.T.T."/>
            <person name="Saunders A.M."/>
            <person name="Nielsen J.L."/>
            <person name="Wimmer R."/>
            <person name="Le V.Q."/>
            <person name="McIlroy S.J."/>
            <person name="Petrovski S."/>
            <person name="Seviour R.J."/>
            <person name="Calteau A."/>
            <person name="Nielsen K.L."/>
            <person name="Nielsen P.H."/>
        </authorList>
    </citation>
    <scope>NUCLEOTIDE SEQUENCE [LARGE SCALE GENOMIC DNA]</scope>
    <source>
        <strain evidence="1 2">Ben 74</strain>
    </source>
</reference>
<evidence type="ECO:0000313" key="1">
    <source>
        <dbReference type="EMBL" id="CCI54644.1"/>
    </source>
</evidence>
<dbReference type="EMBL" id="CAJC01000194">
    <property type="protein sequence ID" value="CCI54644.1"/>
    <property type="molecule type" value="Genomic_DNA"/>
</dbReference>
<protein>
    <submittedName>
        <fullName evidence="1">Uncharacterized protein</fullName>
    </submittedName>
</protein>
<gene>
    <name evidence="1" type="ORF">BN13_80013</name>
</gene>
<sequence length="113" mass="11995">MWPNDLVEVSTLVPDADIGINGYLAAIVGQERQTFVTAEWTAVFADPQDRLSDLVNVVATGILAEAGRSGPALRGKVVFVGPSEPESGGLPGRVPSRLVFRALAPVDRDHCVQ</sequence>
<dbReference type="Proteomes" id="UP000035720">
    <property type="component" value="Unassembled WGS sequence"/>
</dbReference>
<dbReference type="STRING" id="1193518.BN13_80013"/>
<comment type="caution">
    <text evidence="1">The sequence shown here is derived from an EMBL/GenBank/DDBJ whole genome shotgun (WGS) entry which is preliminary data.</text>
</comment>
<organism evidence="1 2">
    <name type="scientific">Nostocoides jenkinsii Ben 74</name>
    <dbReference type="NCBI Taxonomy" id="1193518"/>
    <lineage>
        <taxon>Bacteria</taxon>
        <taxon>Bacillati</taxon>
        <taxon>Actinomycetota</taxon>
        <taxon>Actinomycetes</taxon>
        <taxon>Micrococcales</taxon>
        <taxon>Intrasporangiaceae</taxon>
        <taxon>Nostocoides</taxon>
    </lineage>
</organism>
<proteinExistence type="predicted"/>
<evidence type="ECO:0000313" key="2">
    <source>
        <dbReference type="Proteomes" id="UP000035720"/>
    </source>
</evidence>
<name>A0A077MDD1_9MICO</name>
<dbReference type="AlphaFoldDB" id="A0A077MDD1"/>
<accession>A0A077MDD1</accession>
<keyword evidence="2" id="KW-1185">Reference proteome</keyword>